<reference evidence="1 2" key="1">
    <citation type="journal article" date="2011" name="PLoS Pathog.">
        <title>Endophytic Life Strategies Decoded by Genome and Transcriptome Analyses of the Mutualistic Root Symbiont Piriformospora indica.</title>
        <authorList>
            <person name="Zuccaro A."/>
            <person name="Lahrmann U."/>
            <person name="Guldener U."/>
            <person name="Langen G."/>
            <person name="Pfiffi S."/>
            <person name="Biedenkopf D."/>
            <person name="Wong P."/>
            <person name="Samans B."/>
            <person name="Grimm C."/>
            <person name="Basiewicz M."/>
            <person name="Murat C."/>
            <person name="Martin F."/>
            <person name="Kogel K.H."/>
        </authorList>
    </citation>
    <scope>NUCLEOTIDE SEQUENCE [LARGE SCALE GENOMIC DNA]</scope>
    <source>
        <strain evidence="1 2">DSM 11827</strain>
    </source>
</reference>
<accession>G4U1Q1</accession>
<gene>
    <name evidence="1" type="ORF">PIIN_11471</name>
</gene>
<name>G4U1Q1_SERID</name>
<dbReference type="AlphaFoldDB" id="G4U1Q1"/>
<proteinExistence type="predicted"/>
<dbReference type="InParanoid" id="G4U1Q1"/>
<dbReference type="PROSITE" id="PS51257">
    <property type="entry name" value="PROKAR_LIPOPROTEIN"/>
    <property type="match status" value="1"/>
</dbReference>
<protein>
    <submittedName>
        <fullName evidence="1">Uncharacterized protein</fullName>
    </submittedName>
</protein>
<dbReference type="Proteomes" id="UP000007148">
    <property type="component" value="Unassembled WGS sequence"/>
</dbReference>
<organism evidence="1 2">
    <name type="scientific">Serendipita indica (strain DSM 11827)</name>
    <name type="common">Root endophyte fungus</name>
    <name type="synonym">Piriformospora indica</name>
    <dbReference type="NCBI Taxonomy" id="1109443"/>
    <lineage>
        <taxon>Eukaryota</taxon>
        <taxon>Fungi</taxon>
        <taxon>Dikarya</taxon>
        <taxon>Basidiomycota</taxon>
        <taxon>Agaricomycotina</taxon>
        <taxon>Agaricomycetes</taxon>
        <taxon>Sebacinales</taxon>
        <taxon>Serendipitaceae</taxon>
        <taxon>Serendipita</taxon>
    </lineage>
</organism>
<sequence>MRICINDSDFADWIENSLYMAPLFSSTVGCKHLQELYIYTAEVYHSTLLSALSALPSDGLPSLQKLVIERDIPLRRQDGGFKYQLDSLLNAFVNKLPTDCRVYLSLSCIRVVAEAIVGHVPTPDSLETLRKSVQKRRAIFTPFIVAWAKRSSELRLQSILVGDWDVTWFSFECIEIGSTWRVLLSPNNDLCFKRFLETYPEEEITQLDLQTAIYQVMGEASDDEELPNEDEEMDEDE</sequence>
<evidence type="ECO:0000313" key="1">
    <source>
        <dbReference type="EMBL" id="CCA77494.1"/>
    </source>
</evidence>
<evidence type="ECO:0000313" key="2">
    <source>
        <dbReference type="Proteomes" id="UP000007148"/>
    </source>
</evidence>
<dbReference type="EMBL" id="CAFZ01001658">
    <property type="protein sequence ID" value="CCA77494.1"/>
    <property type="molecule type" value="Genomic_DNA"/>
</dbReference>
<dbReference type="HOGENOM" id="CLU_1230334_0_0_1"/>
<comment type="caution">
    <text evidence="1">The sequence shown here is derived from an EMBL/GenBank/DDBJ whole genome shotgun (WGS) entry which is preliminary data.</text>
</comment>
<keyword evidence="2" id="KW-1185">Reference proteome</keyword>